<evidence type="ECO:0000256" key="5">
    <source>
        <dbReference type="ARBA" id="ARBA00023040"/>
    </source>
</evidence>
<evidence type="ECO:0000256" key="7">
    <source>
        <dbReference type="ARBA" id="ARBA00023170"/>
    </source>
</evidence>
<keyword evidence="6 9" id="KW-0472">Membrane</keyword>
<dbReference type="GO" id="GO:0004983">
    <property type="term" value="F:neuropeptide Y receptor activity"/>
    <property type="evidence" value="ECO:0007669"/>
    <property type="project" value="InterPro"/>
</dbReference>
<gene>
    <name evidence="11" type="ORF">BRAFLDRAFT_84445</name>
</gene>
<feature type="transmembrane region" description="Helical" evidence="9">
    <location>
        <begin position="155"/>
        <end position="177"/>
    </location>
</feature>
<sequence>MNFKRTDKSLPHSSCPTPLVSYGIALDQLSLPSLCMQQTARTLYKVWYFFSKLFALLKMAAAKPCEPTWQKSQVQTPDNTVELLGIGKPHYLVDMLNKSSFPLNGTDLTGWKQPLYVRCLIIIGYGAVFLLNIVGNPLVCLVVAKNKNMWNVTNFFIVNVALSDFFVGGICMPFTLVNNLKSGWVFGEVMCTILPMLMGMAIVGSVYTLVAIAIDR</sequence>
<dbReference type="PANTHER" id="PTHR24235:SF29">
    <property type="entry name" value="GH23382P"/>
    <property type="match status" value="1"/>
</dbReference>
<evidence type="ECO:0000256" key="9">
    <source>
        <dbReference type="SAM" id="Phobius"/>
    </source>
</evidence>
<dbReference type="InterPro" id="IPR000276">
    <property type="entry name" value="GPCR_Rhodpsn"/>
</dbReference>
<feature type="domain" description="G-protein coupled receptors family 1 profile" evidence="10">
    <location>
        <begin position="135"/>
        <end position="216"/>
    </location>
</feature>
<accession>C3ZKK7</accession>
<dbReference type="PRINTS" id="PR00237">
    <property type="entry name" value="GPCRRHODOPSN"/>
</dbReference>
<evidence type="ECO:0000256" key="3">
    <source>
        <dbReference type="ARBA" id="ARBA00022692"/>
    </source>
</evidence>
<dbReference type="Pfam" id="PF00001">
    <property type="entry name" value="7tm_1"/>
    <property type="match status" value="1"/>
</dbReference>
<dbReference type="EMBL" id="GG666637">
    <property type="protein sequence ID" value="EEN46920.1"/>
    <property type="molecule type" value="Genomic_DNA"/>
</dbReference>
<keyword evidence="8" id="KW-0807">Transducer</keyword>
<evidence type="ECO:0000256" key="2">
    <source>
        <dbReference type="ARBA" id="ARBA00010663"/>
    </source>
</evidence>
<dbReference type="AlphaFoldDB" id="C3ZKK7"/>
<dbReference type="SUPFAM" id="SSF81321">
    <property type="entry name" value="Family A G protein-coupled receptor-like"/>
    <property type="match status" value="1"/>
</dbReference>
<name>C3ZKK7_BRAFL</name>
<keyword evidence="4 9" id="KW-1133">Transmembrane helix</keyword>
<dbReference type="PANTHER" id="PTHR24235">
    <property type="entry name" value="NEUROPEPTIDE Y RECEPTOR"/>
    <property type="match status" value="1"/>
</dbReference>
<evidence type="ECO:0000256" key="6">
    <source>
        <dbReference type="ARBA" id="ARBA00023136"/>
    </source>
</evidence>
<evidence type="ECO:0000256" key="4">
    <source>
        <dbReference type="ARBA" id="ARBA00022989"/>
    </source>
</evidence>
<evidence type="ECO:0000256" key="1">
    <source>
        <dbReference type="ARBA" id="ARBA00004141"/>
    </source>
</evidence>
<evidence type="ECO:0000256" key="8">
    <source>
        <dbReference type="ARBA" id="ARBA00023224"/>
    </source>
</evidence>
<dbReference type="InterPro" id="IPR000611">
    <property type="entry name" value="NPY_rcpt"/>
</dbReference>
<comment type="subcellular location">
    <subcellularLocation>
        <location evidence="1">Membrane</location>
        <topology evidence="1">Multi-pass membrane protein</topology>
    </subcellularLocation>
</comment>
<dbReference type="PRINTS" id="PR01012">
    <property type="entry name" value="NRPEPTIDEYR"/>
</dbReference>
<keyword evidence="3 9" id="KW-0812">Transmembrane</keyword>
<keyword evidence="5" id="KW-0297">G-protein coupled receptor</keyword>
<dbReference type="GO" id="GO:0016020">
    <property type="term" value="C:membrane"/>
    <property type="evidence" value="ECO:0007669"/>
    <property type="project" value="UniProtKB-SubCell"/>
</dbReference>
<dbReference type="PROSITE" id="PS50262">
    <property type="entry name" value="G_PROTEIN_RECEP_F1_2"/>
    <property type="match status" value="1"/>
</dbReference>
<reference evidence="11" key="1">
    <citation type="journal article" date="2008" name="Nature">
        <title>The amphioxus genome and the evolution of the chordate karyotype.</title>
        <authorList>
            <consortium name="US DOE Joint Genome Institute (JGI-PGF)"/>
            <person name="Putnam N.H."/>
            <person name="Butts T."/>
            <person name="Ferrier D.E.K."/>
            <person name="Furlong R.F."/>
            <person name="Hellsten U."/>
            <person name="Kawashima T."/>
            <person name="Robinson-Rechavi M."/>
            <person name="Shoguchi E."/>
            <person name="Terry A."/>
            <person name="Yu J.-K."/>
            <person name="Benito-Gutierrez E.L."/>
            <person name="Dubchak I."/>
            <person name="Garcia-Fernandez J."/>
            <person name="Gibson-Brown J.J."/>
            <person name="Grigoriev I.V."/>
            <person name="Horton A.C."/>
            <person name="de Jong P.J."/>
            <person name="Jurka J."/>
            <person name="Kapitonov V.V."/>
            <person name="Kohara Y."/>
            <person name="Kuroki Y."/>
            <person name="Lindquist E."/>
            <person name="Lucas S."/>
            <person name="Osoegawa K."/>
            <person name="Pennacchio L.A."/>
            <person name="Salamov A.A."/>
            <person name="Satou Y."/>
            <person name="Sauka-Spengler T."/>
            <person name="Schmutz J."/>
            <person name="Shin-I T."/>
            <person name="Toyoda A."/>
            <person name="Bronner-Fraser M."/>
            <person name="Fujiyama A."/>
            <person name="Holland L.Z."/>
            <person name="Holland P.W.H."/>
            <person name="Satoh N."/>
            <person name="Rokhsar D.S."/>
        </authorList>
    </citation>
    <scope>NUCLEOTIDE SEQUENCE [LARGE SCALE GENOMIC DNA]</scope>
    <source>
        <strain evidence="11">S238N-H82</strain>
        <tissue evidence="11">Testes</tissue>
    </source>
</reference>
<dbReference type="eggNOG" id="KOG3656">
    <property type="taxonomic scope" value="Eukaryota"/>
</dbReference>
<dbReference type="InParanoid" id="C3ZKK7"/>
<feature type="transmembrane region" description="Helical" evidence="9">
    <location>
        <begin position="115"/>
        <end position="135"/>
    </location>
</feature>
<dbReference type="STRING" id="7739.C3ZKK7"/>
<dbReference type="InterPro" id="IPR017452">
    <property type="entry name" value="GPCR_Rhodpsn_7TM"/>
</dbReference>
<keyword evidence="7" id="KW-0675">Receptor</keyword>
<feature type="transmembrane region" description="Helical" evidence="9">
    <location>
        <begin position="189"/>
        <end position="214"/>
    </location>
</feature>
<organism>
    <name type="scientific">Branchiostoma floridae</name>
    <name type="common">Florida lancelet</name>
    <name type="synonym">Amphioxus</name>
    <dbReference type="NCBI Taxonomy" id="7739"/>
    <lineage>
        <taxon>Eukaryota</taxon>
        <taxon>Metazoa</taxon>
        <taxon>Chordata</taxon>
        <taxon>Cephalochordata</taxon>
        <taxon>Leptocardii</taxon>
        <taxon>Amphioxiformes</taxon>
        <taxon>Branchiostomatidae</taxon>
        <taxon>Branchiostoma</taxon>
    </lineage>
</organism>
<proteinExistence type="inferred from homology"/>
<evidence type="ECO:0000259" key="10">
    <source>
        <dbReference type="PROSITE" id="PS50262"/>
    </source>
</evidence>
<protein>
    <recommendedName>
        <fullName evidence="10">G-protein coupled receptors family 1 profile domain-containing protein</fullName>
    </recommendedName>
</protein>
<comment type="similarity">
    <text evidence="2">Belongs to the G-protein coupled receptor 1 family.</text>
</comment>
<evidence type="ECO:0000313" key="11">
    <source>
        <dbReference type="EMBL" id="EEN46920.1"/>
    </source>
</evidence>
<dbReference type="Gene3D" id="1.20.1070.10">
    <property type="entry name" value="Rhodopsin 7-helix transmembrane proteins"/>
    <property type="match status" value="1"/>
</dbReference>